<feature type="domain" description="Helix-turn-helix" evidence="1">
    <location>
        <begin position="17"/>
        <end position="73"/>
    </location>
</feature>
<proteinExistence type="predicted"/>
<feature type="non-terminal residue" evidence="2">
    <location>
        <position position="1"/>
    </location>
</feature>
<evidence type="ECO:0000313" key="2">
    <source>
        <dbReference type="EMBL" id="KAK9875482.1"/>
    </source>
</evidence>
<feature type="non-terminal residue" evidence="2">
    <location>
        <position position="115"/>
    </location>
</feature>
<name>A0AAW1U477_9CUCU</name>
<sequence>DNKIELEWYQKVTNSTRYIHYWSYHPFSTKINFIREFKRRKKNICHLTRYEKNIQKFKHILQDNAYPSRLINKLLFISPNQEETHKKHKENNTKELKISVLPYVTTYCRIDEAFS</sequence>
<reference evidence="2 3" key="1">
    <citation type="submission" date="2023-03" db="EMBL/GenBank/DDBJ databases">
        <title>Genome insight into feeding habits of ladybird beetles.</title>
        <authorList>
            <person name="Li H.-S."/>
            <person name="Huang Y.-H."/>
            <person name="Pang H."/>
        </authorList>
    </citation>
    <scope>NUCLEOTIDE SEQUENCE [LARGE SCALE GENOMIC DNA]</scope>
    <source>
        <strain evidence="2">SYSU_2023b</strain>
        <tissue evidence="2">Whole body</tissue>
    </source>
</reference>
<comment type="caution">
    <text evidence="2">The sequence shown here is derived from an EMBL/GenBank/DDBJ whole genome shotgun (WGS) entry which is preliminary data.</text>
</comment>
<accession>A0AAW1U477</accession>
<dbReference type="Proteomes" id="UP001431783">
    <property type="component" value="Unassembled WGS sequence"/>
</dbReference>
<organism evidence="2 3">
    <name type="scientific">Henosepilachna vigintioctopunctata</name>
    <dbReference type="NCBI Taxonomy" id="420089"/>
    <lineage>
        <taxon>Eukaryota</taxon>
        <taxon>Metazoa</taxon>
        <taxon>Ecdysozoa</taxon>
        <taxon>Arthropoda</taxon>
        <taxon>Hexapoda</taxon>
        <taxon>Insecta</taxon>
        <taxon>Pterygota</taxon>
        <taxon>Neoptera</taxon>
        <taxon>Endopterygota</taxon>
        <taxon>Coleoptera</taxon>
        <taxon>Polyphaga</taxon>
        <taxon>Cucujiformia</taxon>
        <taxon>Coccinelloidea</taxon>
        <taxon>Coccinellidae</taxon>
        <taxon>Epilachninae</taxon>
        <taxon>Epilachnini</taxon>
        <taxon>Henosepilachna</taxon>
    </lineage>
</organism>
<evidence type="ECO:0000313" key="3">
    <source>
        <dbReference type="Proteomes" id="UP001431783"/>
    </source>
</evidence>
<evidence type="ECO:0000259" key="1">
    <source>
        <dbReference type="Pfam" id="PF26215"/>
    </source>
</evidence>
<gene>
    <name evidence="2" type="ORF">WA026_007873</name>
</gene>
<keyword evidence="3" id="KW-1185">Reference proteome</keyword>
<dbReference type="EMBL" id="JARQZJ010000033">
    <property type="protein sequence ID" value="KAK9875482.1"/>
    <property type="molecule type" value="Genomic_DNA"/>
</dbReference>
<dbReference type="AlphaFoldDB" id="A0AAW1U477"/>
<dbReference type="InterPro" id="IPR058912">
    <property type="entry name" value="HTH_animal"/>
</dbReference>
<dbReference type="Pfam" id="PF26215">
    <property type="entry name" value="HTH_animal"/>
    <property type="match status" value="1"/>
</dbReference>
<protein>
    <recommendedName>
        <fullName evidence="1">Helix-turn-helix domain-containing protein</fullName>
    </recommendedName>
</protein>